<sequence length="1195" mass="126656">MAFAVMTQMFMAAAIASVRMATVMGGPLDYPTSPPTTTTQPVCQGQADIVFILDASGSIGETNYQLQKQFLADVVDQFTVGASAVRFSAVVFSSTTSLQFNLNRYTTKADIKQAILALPYEADLTNTGKALKLTREQAFSAANGARPGVPKIAVVSTDGASTDPSDTSAEATLLKASGVTVLVVGIGSGVNDVELNTIASSPSLVFTVTDFNVLNAIKARLVQSACKGQSEKNKQTPLTSCIANSCVGKPDGNYPACDPECRQGYYYTCSNEYAHKMPCGLGWYVAPNGNRFTARMVFNPSTNTCELQSKTCPRDPYQYVVVVPTDPTWTGQGWDRSCIGPGSTCRGKRNGNYPLCSPECKSGYYISCSNGEAIQMPCALGWYVDNQNNRFTAKMVYNPSTDTCELTSSYCPRATPSNPGSYGYTTKNPDHIGQEECDAQADILLILDSSGSIGQINYNIMADFAASLTSKFMVGPTKVRFAAILFSDDVLSRFNFSTYPTNAGVFQGLLGLSYLGGGTNTADALKDARTFSFQTANGARSNAPDVAVVITDGLSNDPSDTSAEAALLKASGVTVLVVGIGSGVNDLELNTIASSPSLVFTVTDFNVLDAIRSRLVQSACQGQSANNVTCITDSCVGKPSGNYPACDPECRQGYYYTCSNDYAYKMPCGLGWYVAPNGATFTARMVFSPSIKTCVLESESCPRDPYQYVVSTSKHDQTWTGRGWDGSCISPGSTCRDKPDGNYPLCHPECQSGYYISCSNGEAIQMPCALGWYVDNQNNRFTARMVYNPSTDTCELTSSYCPRGTPENTGDPGHSAEELCDAQADILLCLDSSGSIGQMNYGIMANFAASLTSNFQIGPTKVRFAAAVYSGSVSSRFTFSTYQTNAQIYQDLSGIPYLSDLTNTAAVLNYARTTVFPTARPNVGQVAVVITDGFSDSPAATALEADMLRQTGVTVLAVGVGSNVNHMELLAIASSPGLVFSVSSFTGLAAIKNRLTRDVCQAAVGCTNSSKADCLFILDSSGSITDPNWQLMLGFAANISRLFTLGADDVLFSVLSFSDTARRDFGFTRYLTNAALKQGLLALSYIGAGTNTSDALQEARTYSFTPANGARAGVPKVAIVITDGASYNATATATEASNLKNSGVTVIAIGVGMDSNSGAGELQAIASSPNLVFQVSDFNVLAAIRDLLVTTVCQS</sequence>
<evidence type="ECO:0000313" key="9">
    <source>
        <dbReference type="Proteomes" id="UP001497497"/>
    </source>
</evidence>
<accession>A0AAV2IHT6</accession>
<evidence type="ECO:0000256" key="2">
    <source>
        <dbReference type="ARBA" id="ARBA00022525"/>
    </source>
</evidence>
<dbReference type="PROSITE" id="PS50234">
    <property type="entry name" value="VWFA"/>
    <property type="match status" value="4"/>
</dbReference>
<keyword evidence="9" id="KW-1185">Reference proteome</keyword>
<feature type="domain" description="VWFA" evidence="7">
    <location>
        <begin position="442"/>
        <end position="615"/>
    </location>
</feature>
<name>A0AAV2IHT6_LYMST</name>
<dbReference type="Pfam" id="PF00092">
    <property type="entry name" value="VWA"/>
    <property type="match status" value="4"/>
</dbReference>
<dbReference type="AlphaFoldDB" id="A0AAV2IHT6"/>
<dbReference type="FunFam" id="3.40.50.410:FF:000004">
    <property type="entry name" value="collagen alpha-6(VI) chain"/>
    <property type="match status" value="1"/>
</dbReference>
<dbReference type="SMART" id="SM00327">
    <property type="entry name" value="VWA"/>
    <property type="match status" value="4"/>
</dbReference>
<keyword evidence="2" id="KW-0964">Secreted</keyword>
<evidence type="ECO:0000256" key="1">
    <source>
        <dbReference type="ARBA" id="ARBA00004613"/>
    </source>
</evidence>
<dbReference type="InterPro" id="IPR002035">
    <property type="entry name" value="VWF_A"/>
</dbReference>
<dbReference type="PRINTS" id="PR00453">
    <property type="entry name" value="VWFADOMAIN"/>
</dbReference>
<evidence type="ECO:0000256" key="4">
    <source>
        <dbReference type="ARBA" id="ARBA00022737"/>
    </source>
</evidence>
<evidence type="ECO:0000259" key="7">
    <source>
        <dbReference type="PROSITE" id="PS50234"/>
    </source>
</evidence>
<evidence type="ECO:0000256" key="6">
    <source>
        <dbReference type="SAM" id="SignalP"/>
    </source>
</evidence>
<reference evidence="8 9" key="1">
    <citation type="submission" date="2024-04" db="EMBL/GenBank/DDBJ databases">
        <authorList>
            <consortium name="Genoscope - CEA"/>
            <person name="William W."/>
        </authorList>
    </citation>
    <scope>NUCLEOTIDE SEQUENCE [LARGE SCALE GENOMIC DNA]</scope>
</reference>
<dbReference type="InterPro" id="IPR050525">
    <property type="entry name" value="ECM_Assembly_Org"/>
</dbReference>
<keyword evidence="3 6" id="KW-0732">Signal</keyword>
<dbReference type="CDD" id="cd01472">
    <property type="entry name" value="vWA_collagen"/>
    <property type="match status" value="1"/>
</dbReference>
<proteinExistence type="predicted"/>
<dbReference type="Proteomes" id="UP001497497">
    <property type="component" value="Unassembled WGS sequence"/>
</dbReference>
<feature type="domain" description="VWFA" evidence="7">
    <location>
        <begin position="825"/>
        <end position="995"/>
    </location>
</feature>
<dbReference type="PANTHER" id="PTHR24020">
    <property type="entry name" value="COLLAGEN ALPHA"/>
    <property type="match status" value="1"/>
</dbReference>
<dbReference type="Gene3D" id="3.40.50.410">
    <property type="entry name" value="von Willebrand factor, type A domain"/>
    <property type="match status" value="4"/>
</dbReference>
<comment type="subcellular location">
    <subcellularLocation>
        <location evidence="1">Secreted</location>
    </subcellularLocation>
</comment>
<evidence type="ECO:0000313" key="8">
    <source>
        <dbReference type="EMBL" id="CAL1545324.1"/>
    </source>
</evidence>
<dbReference type="PANTHER" id="PTHR24020:SF84">
    <property type="entry name" value="VWFA DOMAIN-CONTAINING PROTEIN"/>
    <property type="match status" value="1"/>
</dbReference>
<organism evidence="8 9">
    <name type="scientific">Lymnaea stagnalis</name>
    <name type="common">Great pond snail</name>
    <name type="synonym">Helix stagnalis</name>
    <dbReference type="NCBI Taxonomy" id="6523"/>
    <lineage>
        <taxon>Eukaryota</taxon>
        <taxon>Metazoa</taxon>
        <taxon>Spiralia</taxon>
        <taxon>Lophotrochozoa</taxon>
        <taxon>Mollusca</taxon>
        <taxon>Gastropoda</taxon>
        <taxon>Heterobranchia</taxon>
        <taxon>Euthyneura</taxon>
        <taxon>Panpulmonata</taxon>
        <taxon>Hygrophila</taxon>
        <taxon>Lymnaeoidea</taxon>
        <taxon>Lymnaeidae</taxon>
        <taxon>Lymnaea</taxon>
    </lineage>
</organism>
<feature type="domain" description="VWFA" evidence="7">
    <location>
        <begin position="1013"/>
        <end position="1192"/>
    </location>
</feature>
<feature type="signal peptide" evidence="6">
    <location>
        <begin position="1"/>
        <end position="25"/>
    </location>
</feature>
<evidence type="ECO:0000256" key="3">
    <source>
        <dbReference type="ARBA" id="ARBA00022729"/>
    </source>
</evidence>
<dbReference type="GO" id="GO:0005576">
    <property type="term" value="C:extracellular region"/>
    <property type="evidence" value="ECO:0007669"/>
    <property type="project" value="UniProtKB-SubCell"/>
</dbReference>
<dbReference type="SUPFAM" id="SSF53300">
    <property type="entry name" value="vWA-like"/>
    <property type="match status" value="4"/>
</dbReference>
<dbReference type="EMBL" id="CAXITT010000698">
    <property type="protein sequence ID" value="CAL1545324.1"/>
    <property type="molecule type" value="Genomic_DNA"/>
</dbReference>
<dbReference type="CDD" id="cd01450">
    <property type="entry name" value="vWFA_subfamily_ECM"/>
    <property type="match status" value="2"/>
</dbReference>
<keyword evidence="4" id="KW-0677">Repeat</keyword>
<feature type="chain" id="PRO_5043573123" description="VWFA domain-containing protein" evidence="6">
    <location>
        <begin position="26"/>
        <end position="1195"/>
    </location>
</feature>
<keyword evidence="5" id="KW-0325">Glycoprotein</keyword>
<protein>
    <recommendedName>
        <fullName evidence="7">VWFA domain-containing protein</fullName>
    </recommendedName>
</protein>
<feature type="domain" description="VWFA" evidence="7">
    <location>
        <begin position="48"/>
        <end position="221"/>
    </location>
</feature>
<evidence type="ECO:0000256" key="5">
    <source>
        <dbReference type="ARBA" id="ARBA00023180"/>
    </source>
</evidence>
<gene>
    <name evidence="8" type="ORF">GSLYS_00018807001</name>
</gene>
<comment type="caution">
    <text evidence="8">The sequence shown here is derived from an EMBL/GenBank/DDBJ whole genome shotgun (WGS) entry which is preliminary data.</text>
</comment>
<dbReference type="InterPro" id="IPR036465">
    <property type="entry name" value="vWFA_dom_sf"/>
</dbReference>